<keyword evidence="3 9" id="KW-0813">Transport</keyword>
<keyword evidence="6 10" id="KW-1133">Transmembrane helix</keyword>
<dbReference type="Pfam" id="PF00153">
    <property type="entry name" value="Mito_carr"/>
    <property type="match status" value="3"/>
</dbReference>
<evidence type="ECO:0000256" key="2">
    <source>
        <dbReference type="ARBA" id="ARBA00006375"/>
    </source>
</evidence>
<feature type="transmembrane region" description="Helical" evidence="10">
    <location>
        <begin position="165"/>
        <end position="183"/>
    </location>
</feature>
<name>A0A166PZL4_9AGAM</name>
<evidence type="ECO:0000256" key="3">
    <source>
        <dbReference type="ARBA" id="ARBA00022448"/>
    </source>
</evidence>
<keyword evidence="12" id="KW-1185">Reference proteome</keyword>
<evidence type="ECO:0000256" key="9">
    <source>
        <dbReference type="RuleBase" id="RU000488"/>
    </source>
</evidence>
<evidence type="ECO:0000256" key="7">
    <source>
        <dbReference type="ARBA" id="ARBA00023136"/>
    </source>
</evidence>
<proteinExistence type="inferred from homology"/>
<gene>
    <name evidence="11" type="ORF">FIBSPDRAFT_854645</name>
</gene>
<evidence type="ECO:0000256" key="6">
    <source>
        <dbReference type="ARBA" id="ARBA00022989"/>
    </source>
</evidence>
<feature type="transmembrane region" description="Helical" evidence="10">
    <location>
        <begin position="105"/>
        <end position="127"/>
    </location>
</feature>
<dbReference type="PROSITE" id="PS50920">
    <property type="entry name" value="SOLCAR"/>
    <property type="match status" value="3"/>
</dbReference>
<dbReference type="GO" id="GO:0016020">
    <property type="term" value="C:membrane"/>
    <property type="evidence" value="ECO:0007669"/>
    <property type="project" value="UniProtKB-SubCell"/>
</dbReference>
<keyword evidence="4 8" id="KW-0812">Transmembrane</keyword>
<dbReference type="EMBL" id="KV417513">
    <property type="protein sequence ID" value="KZP26608.1"/>
    <property type="molecule type" value="Genomic_DNA"/>
</dbReference>
<protein>
    <submittedName>
        <fullName evidence="11">Mitochondrial carrier</fullName>
    </submittedName>
</protein>
<evidence type="ECO:0000256" key="10">
    <source>
        <dbReference type="SAM" id="Phobius"/>
    </source>
</evidence>
<evidence type="ECO:0000256" key="1">
    <source>
        <dbReference type="ARBA" id="ARBA00004141"/>
    </source>
</evidence>
<dbReference type="Proteomes" id="UP000076532">
    <property type="component" value="Unassembled WGS sequence"/>
</dbReference>
<evidence type="ECO:0000256" key="5">
    <source>
        <dbReference type="ARBA" id="ARBA00022737"/>
    </source>
</evidence>
<keyword evidence="7 8" id="KW-0472">Membrane</keyword>
<comment type="subcellular location">
    <subcellularLocation>
        <location evidence="1">Membrane</location>
        <topology evidence="1">Multi-pass membrane protein</topology>
    </subcellularLocation>
</comment>
<sequence length="301" mass="32427">MTTQAPPIKLLDPAVLIAASTSSLLSRLVCHPLDTLRLRIQTHPGATLPSLAELMPKPAVRGLYAGLPVAVVIGIPALSIYLSAYEGAKALLSAHFPAADGSQGLVKQLPIFLAAGMTAEVASAAIWTPMEVVKSRLQRGGDGTSATALLKRIWRDEGYRGVFRGYWMGIAVWGPQVSLYWMFYESLKSRFLPGYPIQTSSDLSEREHALRCIAASSLACGAAVTLTNPIDAVQARWQVSGGRSGSLRDVVNGMWKVGGSGAFVRGIGARLAYTVPANAISMGSYEFLKRRVRERGWGWWN</sequence>
<dbReference type="SUPFAM" id="SSF103506">
    <property type="entry name" value="Mitochondrial carrier"/>
    <property type="match status" value="1"/>
</dbReference>
<evidence type="ECO:0000313" key="12">
    <source>
        <dbReference type="Proteomes" id="UP000076532"/>
    </source>
</evidence>
<reference evidence="11 12" key="1">
    <citation type="journal article" date="2016" name="Mol. Biol. Evol.">
        <title>Comparative Genomics of Early-Diverging Mushroom-Forming Fungi Provides Insights into the Origins of Lignocellulose Decay Capabilities.</title>
        <authorList>
            <person name="Nagy L.G."/>
            <person name="Riley R."/>
            <person name="Tritt A."/>
            <person name="Adam C."/>
            <person name="Daum C."/>
            <person name="Floudas D."/>
            <person name="Sun H."/>
            <person name="Yadav J.S."/>
            <person name="Pangilinan J."/>
            <person name="Larsson K.H."/>
            <person name="Matsuura K."/>
            <person name="Barry K."/>
            <person name="Labutti K."/>
            <person name="Kuo R."/>
            <person name="Ohm R.A."/>
            <person name="Bhattacharya S.S."/>
            <person name="Shirouzu T."/>
            <person name="Yoshinaga Y."/>
            <person name="Martin F.M."/>
            <person name="Grigoriev I.V."/>
            <person name="Hibbett D.S."/>
        </authorList>
    </citation>
    <scope>NUCLEOTIDE SEQUENCE [LARGE SCALE GENOMIC DNA]</scope>
    <source>
        <strain evidence="11 12">CBS 109695</strain>
    </source>
</reference>
<keyword evidence="5" id="KW-0677">Repeat</keyword>
<dbReference type="OrthoDB" id="250329at2759"/>
<evidence type="ECO:0000313" key="11">
    <source>
        <dbReference type="EMBL" id="KZP26608.1"/>
    </source>
</evidence>
<dbReference type="InterPro" id="IPR023395">
    <property type="entry name" value="MCP_dom_sf"/>
</dbReference>
<feature type="transmembrane region" description="Helical" evidence="10">
    <location>
        <begin position="63"/>
        <end position="84"/>
    </location>
</feature>
<feature type="repeat" description="Solcar" evidence="8">
    <location>
        <begin position="107"/>
        <end position="190"/>
    </location>
</feature>
<feature type="repeat" description="Solcar" evidence="8">
    <location>
        <begin position="207"/>
        <end position="291"/>
    </location>
</feature>
<evidence type="ECO:0000256" key="4">
    <source>
        <dbReference type="ARBA" id="ARBA00022692"/>
    </source>
</evidence>
<dbReference type="Gene3D" id="1.50.40.10">
    <property type="entry name" value="Mitochondrial carrier domain"/>
    <property type="match status" value="1"/>
</dbReference>
<feature type="repeat" description="Solcar" evidence="8">
    <location>
        <begin position="10"/>
        <end position="91"/>
    </location>
</feature>
<dbReference type="PANTHER" id="PTHR45667">
    <property type="entry name" value="S-ADENOSYLMETHIONINE MITOCHONDRIAL CARRIER PROTEIN"/>
    <property type="match status" value="1"/>
</dbReference>
<dbReference type="STRING" id="436010.A0A166PZL4"/>
<comment type="similarity">
    <text evidence="2 9">Belongs to the mitochondrial carrier (TC 2.A.29) family.</text>
</comment>
<dbReference type="InterPro" id="IPR018108">
    <property type="entry name" value="MCP_transmembrane"/>
</dbReference>
<accession>A0A166PZL4</accession>
<evidence type="ECO:0000256" key="8">
    <source>
        <dbReference type="PROSITE-ProRule" id="PRU00282"/>
    </source>
</evidence>
<dbReference type="AlphaFoldDB" id="A0A166PZL4"/>
<organism evidence="11 12">
    <name type="scientific">Athelia psychrophila</name>
    <dbReference type="NCBI Taxonomy" id="1759441"/>
    <lineage>
        <taxon>Eukaryota</taxon>
        <taxon>Fungi</taxon>
        <taxon>Dikarya</taxon>
        <taxon>Basidiomycota</taxon>
        <taxon>Agaricomycotina</taxon>
        <taxon>Agaricomycetes</taxon>
        <taxon>Agaricomycetidae</taxon>
        <taxon>Atheliales</taxon>
        <taxon>Atheliaceae</taxon>
        <taxon>Athelia</taxon>
    </lineage>
</organism>